<organism evidence="3 4">
    <name type="scientific">Fodinicurvata halophila</name>
    <dbReference type="NCBI Taxonomy" id="1419723"/>
    <lineage>
        <taxon>Bacteria</taxon>
        <taxon>Pseudomonadati</taxon>
        <taxon>Pseudomonadota</taxon>
        <taxon>Alphaproteobacteria</taxon>
        <taxon>Rhodospirillales</taxon>
        <taxon>Rhodovibrionaceae</taxon>
        <taxon>Fodinicurvata</taxon>
    </lineage>
</organism>
<comment type="subcellular location">
    <subcellularLocation>
        <location evidence="1">Bacterial microcompartment</location>
    </subcellularLocation>
</comment>
<keyword evidence="4" id="KW-1185">Reference proteome</keyword>
<keyword evidence="2" id="KW-1283">Bacterial microcompartment</keyword>
<dbReference type="RefSeq" id="WP_026988252.1">
    <property type="nucleotide sequence ID" value="NZ_JBHSCW010000001.1"/>
</dbReference>
<reference evidence="4" key="1">
    <citation type="journal article" date="2019" name="Int. J. Syst. Evol. Microbiol.">
        <title>The Global Catalogue of Microorganisms (GCM) 10K type strain sequencing project: providing services to taxonomists for standard genome sequencing and annotation.</title>
        <authorList>
            <consortium name="The Broad Institute Genomics Platform"/>
            <consortium name="The Broad Institute Genome Sequencing Center for Infectious Disease"/>
            <person name="Wu L."/>
            <person name="Ma J."/>
        </authorList>
    </citation>
    <scope>NUCLEOTIDE SEQUENCE [LARGE SCALE GENOMIC DNA]</scope>
    <source>
        <strain evidence="4">CECT 8472</strain>
    </source>
</reference>
<protein>
    <submittedName>
        <fullName evidence="3">EutN/CcmL family microcompartment protein</fullName>
    </submittedName>
</protein>
<dbReference type="CDD" id="cd01614">
    <property type="entry name" value="EutN_CcmL"/>
    <property type="match status" value="1"/>
</dbReference>
<proteinExistence type="predicted"/>
<dbReference type="SUPFAM" id="SSF159133">
    <property type="entry name" value="EutN/CcmL-like"/>
    <property type="match status" value="1"/>
</dbReference>
<evidence type="ECO:0000313" key="3">
    <source>
        <dbReference type="EMBL" id="MFC4350307.1"/>
    </source>
</evidence>
<dbReference type="Pfam" id="PF03319">
    <property type="entry name" value="EutN_CcmL"/>
    <property type="match status" value="1"/>
</dbReference>
<evidence type="ECO:0000256" key="1">
    <source>
        <dbReference type="ARBA" id="ARBA00024322"/>
    </source>
</evidence>
<name>A0ABV8UHQ2_9PROT</name>
<sequence length="78" mass="8146">MIRARVTGQVWSTKRIETLPNGALLQVELENGSSMVALDVLGCGVGESVLITTGSVAAAYFTKIKAPVDALIIGSIDE</sequence>
<dbReference type="EMBL" id="JBHSCW010000001">
    <property type="protein sequence ID" value="MFC4350307.1"/>
    <property type="molecule type" value="Genomic_DNA"/>
</dbReference>
<dbReference type="PROSITE" id="PS51932">
    <property type="entry name" value="BMV"/>
    <property type="match status" value="1"/>
</dbReference>
<comment type="caution">
    <text evidence="3">The sequence shown here is derived from an EMBL/GenBank/DDBJ whole genome shotgun (WGS) entry which is preliminary data.</text>
</comment>
<gene>
    <name evidence="3" type="ORF">ACFOW6_01995</name>
</gene>
<dbReference type="InterPro" id="IPR036677">
    <property type="entry name" value="EutN_CcmL_sf"/>
</dbReference>
<dbReference type="InterPro" id="IPR004992">
    <property type="entry name" value="EutN_CcmL"/>
</dbReference>
<accession>A0ABV8UHQ2</accession>
<evidence type="ECO:0000313" key="4">
    <source>
        <dbReference type="Proteomes" id="UP001595799"/>
    </source>
</evidence>
<dbReference type="Gene3D" id="2.40.50.220">
    <property type="entry name" value="EutN/Ccml"/>
    <property type="match status" value="1"/>
</dbReference>
<dbReference type="Proteomes" id="UP001595799">
    <property type="component" value="Unassembled WGS sequence"/>
</dbReference>
<evidence type="ECO:0000256" key="2">
    <source>
        <dbReference type="ARBA" id="ARBA00024446"/>
    </source>
</evidence>
<dbReference type="PANTHER" id="PTHR36539">
    <property type="entry name" value="ETHANOLAMINE UTILIZATION PROTEIN EUTN"/>
    <property type="match status" value="1"/>
</dbReference>